<proteinExistence type="predicted"/>
<dbReference type="Gene3D" id="3.40.50.1390">
    <property type="entry name" value="Resolvase, N-terminal catalytic domain"/>
    <property type="match status" value="1"/>
</dbReference>
<dbReference type="AlphaFoldDB" id="A0A7W2D5E2"/>
<sequence length="550" mass="61596">MRAIRLSVLTDSTTSVERQREAGNRSAAALDIDFGEGDGLREAVDLDVSALKLSPFERPQLGPWLARPDEYDAVVWWRFDRAIASMSDMHDLSKWAKEHRKMLVFDEGVGNAGRLVFDFRNPMDPMAELMMMLFAFAAQVERLSTKERVTGAHAALRNMSLRWKGGRPPYGYEPKRLEGGGWTLKPDPDAVKVIQRIIWELKGDDSDTGRGKSPTAIAVELTEEGVPAPWRYWQEKRQALRAAQAADSDESTSGGDAGSEDEDGEEGYCARGWAGSTIKSMLTDHAMLGWKTYKGQVVREPKSGAPVAFTDEPILSRAEFDHIGEIFAARARKPHERRGTNSLLLGVLICDGCGSRMYLQRRAKAQNYVCKHYNTRVGRCPAPSSIKQAWAEEYAEREFLRRLGSVRVLEHETIPGYDPGPEIEETEAEFKAHLAERGEQKSRAAVAAWQERHDALDARLAELEARPKTEPQVIVKAQSATYAQMWEAGDVHERRDLLLGCEVVVTVKRGKPAGWRRLDESRVSFEIKAELFADAADELRDCPATARWLG</sequence>
<dbReference type="SUPFAM" id="SSF53041">
    <property type="entry name" value="Resolvase-like"/>
    <property type="match status" value="1"/>
</dbReference>
<dbReference type="InterPro" id="IPR025827">
    <property type="entry name" value="Zn_ribbon_recom_dom"/>
</dbReference>
<dbReference type="Pfam" id="PF07508">
    <property type="entry name" value="Recombinase"/>
    <property type="match status" value="1"/>
</dbReference>
<dbReference type="Gene3D" id="3.90.1750.20">
    <property type="entry name" value="Putative Large Serine Recombinase, Chain B, Domain 2"/>
    <property type="match status" value="1"/>
</dbReference>
<dbReference type="InterPro" id="IPR036162">
    <property type="entry name" value="Resolvase-like_N_sf"/>
</dbReference>
<dbReference type="Pfam" id="PF00239">
    <property type="entry name" value="Resolvase"/>
    <property type="match status" value="1"/>
</dbReference>
<evidence type="ECO:0000259" key="4">
    <source>
        <dbReference type="PROSITE" id="PS51737"/>
    </source>
</evidence>
<accession>A0A7W2D5E2</accession>
<evidence type="ECO:0000256" key="1">
    <source>
        <dbReference type="ARBA" id="ARBA00023125"/>
    </source>
</evidence>
<dbReference type="GO" id="GO:0000150">
    <property type="term" value="F:DNA strand exchange activity"/>
    <property type="evidence" value="ECO:0007669"/>
    <property type="project" value="InterPro"/>
</dbReference>
<evidence type="ECO:0000313" key="5">
    <source>
        <dbReference type="EMBL" id="MBA4864775.1"/>
    </source>
</evidence>
<dbReference type="InterPro" id="IPR006119">
    <property type="entry name" value="Resolv_N"/>
</dbReference>
<evidence type="ECO:0000256" key="2">
    <source>
        <dbReference type="ARBA" id="ARBA00023172"/>
    </source>
</evidence>
<evidence type="ECO:0000256" key="3">
    <source>
        <dbReference type="SAM" id="MobiDB-lite"/>
    </source>
</evidence>
<dbReference type="SMART" id="SM00857">
    <property type="entry name" value="Resolvase"/>
    <property type="match status" value="1"/>
</dbReference>
<feature type="region of interest" description="Disordered" evidence="3">
    <location>
        <begin position="241"/>
        <end position="269"/>
    </location>
</feature>
<dbReference type="InterPro" id="IPR050639">
    <property type="entry name" value="SSR_resolvase"/>
</dbReference>
<gene>
    <name evidence="5" type="ORF">H1V43_26180</name>
</gene>
<keyword evidence="2" id="KW-0233">DNA recombination</keyword>
<dbReference type="InterPro" id="IPR011109">
    <property type="entry name" value="DNA_bind_recombinase_dom"/>
</dbReference>
<feature type="domain" description="Recombinase" evidence="4">
    <location>
        <begin position="169"/>
        <end position="333"/>
    </location>
</feature>
<keyword evidence="1" id="KW-0238">DNA-binding</keyword>
<dbReference type="Pfam" id="PF13408">
    <property type="entry name" value="Zn_ribbon_recom"/>
    <property type="match status" value="1"/>
</dbReference>
<dbReference type="CDD" id="cd00338">
    <property type="entry name" value="Ser_Recombinase"/>
    <property type="match status" value="1"/>
</dbReference>
<keyword evidence="6" id="KW-1185">Reference proteome</keyword>
<name>A0A7W2D5E2_9ACTN</name>
<dbReference type="EMBL" id="JACEQY010000033">
    <property type="protein sequence ID" value="MBA4864775.1"/>
    <property type="molecule type" value="Genomic_DNA"/>
</dbReference>
<protein>
    <submittedName>
        <fullName evidence="5">Recombinase family protein</fullName>
    </submittedName>
</protein>
<dbReference type="Proteomes" id="UP000586976">
    <property type="component" value="Unassembled WGS sequence"/>
</dbReference>
<dbReference type="InterPro" id="IPR038109">
    <property type="entry name" value="DNA_bind_recomb_sf"/>
</dbReference>
<organism evidence="5 6">
    <name type="scientific">Streptomyces himalayensis subsp. aureolus</name>
    <dbReference type="NCBI Taxonomy" id="2758039"/>
    <lineage>
        <taxon>Bacteria</taxon>
        <taxon>Bacillati</taxon>
        <taxon>Actinomycetota</taxon>
        <taxon>Actinomycetes</taxon>
        <taxon>Kitasatosporales</taxon>
        <taxon>Streptomycetaceae</taxon>
        <taxon>Streptomyces</taxon>
        <taxon>Streptomyces himalayensis</taxon>
    </lineage>
</organism>
<evidence type="ECO:0000313" key="6">
    <source>
        <dbReference type="Proteomes" id="UP000586976"/>
    </source>
</evidence>
<reference evidence="5 6" key="1">
    <citation type="submission" date="2020-07" db="EMBL/GenBank/DDBJ databases">
        <title>Streptomyces isolated from Indian soil.</title>
        <authorList>
            <person name="Mandal S."/>
            <person name="Maiti P.K."/>
        </authorList>
    </citation>
    <scope>NUCLEOTIDE SEQUENCE [LARGE SCALE GENOMIC DNA]</scope>
    <source>
        <strain evidence="5 6">PSKA54</strain>
    </source>
</reference>
<dbReference type="GO" id="GO:0003677">
    <property type="term" value="F:DNA binding"/>
    <property type="evidence" value="ECO:0007669"/>
    <property type="project" value="UniProtKB-KW"/>
</dbReference>
<comment type="caution">
    <text evidence="5">The sequence shown here is derived from an EMBL/GenBank/DDBJ whole genome shotgun (WGS) entry which is preliminary data.</text>
</comment>
<dbReference type="PANTHER" id="PTHR30461:SF2">
    <property type="entry name" value="SERINE RECOMBINASE PINE-RELATED"/>
    <property type="match status" value="1"/>
</dbReference>
<dbReference type="PANTHER" id="PTHR30461">
    <property type="entry name" value="DNA-INVERTASE FROM LAMBDOID PROPHAGE"/>
    <property type="match status" value="1"/>
</dbReference>
<dbReference type="PROSITE" id="PS51737">
    <property type="entry name" value="RECOMBINASE_DNA_BIND"/>
    <property type="match status" value="1"/>
</dbReference>